<evidence type="ECO:0000313" key="1">
    <source>
        <dbReference type="EMBL" id="KAG5645399.1"/>
    </source>
</evidence>
<protein>
    <submittedName>
        <fullName evidence="1">Uncharacterized protein</fullName>
    </submittedName>
</protein>
<comment type="caution">
    <text evidence="1">The sequence shown here is derived from an EMBL/GenBank/DDBJ whole genome shotgun (WGS) entry which is preliminary data.</text>
</comment>
<reference evidence="1" key="2">
    <citation type="submission" date="2021-10" db="EMBL/GenBank/DDBJ databases">
        <title>Phylogenomics reveals ancestral predisposition of the termite-cultivated fungus Termitomyces towards a domesticated lifestyle.</title>
        <authorList>
            <person name="Auxier B."/>
            <person name="Grum-Grzhimaylo A."/>
            <person name="Cardenas M.E."/>
            <person name="Lodge J.D."/>
            <person name="Laessoe T."/>
            <person name="Pedersen O."/>
            <person name="Smith M.E."/>
            <person name="Kuyper T.W."/>
            <person name="Franco-Molano E.A."/>
            <person name="Baroni T.J."/>
            <person name="Aanen D.K."/>
        </authorList>
    </citation>
    <scope>NUCLEOTIDE SEQUENCE</scope>
    <source>
        <strain evidence="1">AP01</strain>
        <tissue evidence="1">Mycelium</tissue>
    </source>
</reference>
<reference evidence="1" key="1">
    <citation type="submission" date="2020-07" db="EMBL/GenBank/DDBJ databases">
        <authorList>
            <person name="Nieuwenhuis M."/>
            <person name="Van De Peppel L.J.J."/>
        </authorList>
    </citation>
    <scope>NUCLEOTIDE SEQUENCE</scope>
    <source>
        <strain evidence="1">AP01</strain>
        <tissue evidence="1">Mycelium</tissue>
    </source>
</reference>
<dbReference type="EMBL" id="JABCKV010000041">
    <property type="protein sequence ID" value="KAG5645399.1"/>
    <property type="molecule type" value="Genomic_DNA"/>
</dbReference>
<dbReference type="InterPro" id="IPR036322">
    <property type="entry name" value="WD40_repeat_dom_sf"/>
</dbReference>
<proteinExistence type="predicted"/>
<dbReference type="OrthoDB" id="421374at2759"/>
<sequence>MRYRADKTLQLVHTLQAVVDQWITHVSFSSWILVHTGTCKNVCREAHVAYAASDGTVGFFKVTQTFEQPSDQDTTTLRLTFNTEVRLHGPNITGVTGLSWVEIPDKRRILVYTKPGILYLWCPPSPNIGWTGYRSFRLQTQKLSVSSSALHPSSSVQYIRPLDALLLTLFDGSFHVFHNLSSEPSTTPRSTPGFKEPVTSENLSNASRSIFIQSEEGVEFSDMNRITGLTSYDGSSTFIWIQECVVDLT</sequence>
<dbReference type="AlphaFoldDB" id="A0A9P7G7P2"/>
<accession>A0A9P7G7P2</accession>
<gene>
    <name evidence="1" type="ORF">DXG03_006352</name>
</gene>
<name>A0A9P7G7P2_9AGAR</name>
<organism evidence="1 2">
    <name type="scientific">Asterophora parasitica</name>
    <dbReference type="NCBI Taxonomy" id="117018"/>
    <lineage>
        <taxon>Eukaryota</taxon>
        <taxon>Fungi</taxon>
        <taxon>Dikarya</taxon>
        <taxon>Basidiomycota</taxon>
        <taxon>Agaricomycotina</taxon>
        <taxon>Agaricomycetes</taxon>
        <taxon>Agaricomycetidae</taxon>
        <taxon>Agaricales</taxon>
        <taxon>Tricholomatineae</taxon>
        <taxon>Lyophyllaceae</taxon>
        <taxon>Asterophora</taxon>
    </lineage>
</organism>
<evidence type="ECO:0000313" key="2">
    <source>
        <dbReference type="Proteomes" id="UP000775547"/>
    </source>
</evidence>
<dbReference type="Proteomes" id="UP000775547">
    <property type="component" value="Unassembled WGS sequence"/>
</dbReference>
<keyword evidence="2" id="KW-1185">Reference proteome</keyword>
<dbReference type="SUPFAM" id="SSF50978">
    <property type="entry name" value="WD40 repeat-like"/>
    <property type="match status" value="1"/>
</dbReference>